<dbReference type="EMBL" id="JBHSWT010000045">
    <property type="protein sequence ID" value="MFC6770362.1"/>
    <property type="molecule type" value="Genomic_DNA"/>
</dbReference>
<accession>A0ABD5SZP8</accession>
<proteinExistence type="predicted"/>
<evidence type="ECO:0000313" key="2">
    <source>
        <dbReference type="Proteomes" id="UP001596274"/>
    </source>
</evidence>
<keyword evidence="2" id="KW-1185">Reference proteome</keyword>
<dbReference type="Proteomes" id="UP001596274">
    <property type="component" value="Unassembled WGS sequence"/>
</dbReference>
<sequence length="154" mass="17334">MLVSDEYIIERVEIDERELDRDPAGVQLRYNQTEPGIIRDGVDGIAVIDESDEQYRVDFWGYAFGRLYVKSEGVEEIGQKLTSNDGEIPSWILDSETVNADDPPWWVPESVAIEPTVTCNNCTETVSAQEGLTPRNLPPSIDGPVVCQTCWDRQ</sequence>
<gene>
    <name evidence="1" type="ORF">ACFQDD_02270</name>
</gene>
<dbReference type="AlphaFoldDB" id="A0ABD5SZP8"/>
<comment type="caution">
    <text evidence="1">The sequence shown here is derived from an EMBL/GenBank/DDBJ whole genome shotgun (WGS) entry which is preliminary data.</text>
</comment>
<evidence type="ECO:0000313" key="1">
    <source>
        <dbReference type="EMBL" id="MFC6770362.1"/>
    </source>
</evidence>
<protein>
    <submittedName>
        <fullName evidence="1">Uncharacterized protein</fullName>
    </submittedName>
</protein>
<organism evidence="1 2">
    <name type="scientific">Halorubrum pallidum</name>
    <dbReference type="NCBI Taxonomy" id="1526114"/>
    <lineage>
        <taxon>Archaea</taxon>
        <taxon>Methanobacteriati</taxon>
        <taxon>Methanobacteriota</taxon>
        <taxon>Stenosarchaea group</taxon>
        <taxon>Halobacteria</taxon>
        <taxon>Halobacteriales</taxon>
        <taxon>Haloferacaceae</taxon>
        <taxon>Halorubrum</taxon>
    </lineage>
</organism>
<reference evidence="1 2" key="1">
    <citation type="journal article" date="2019" name="Int. J. Syst. Evol. Microbiol.">
        <title>The Global Catalogue of Microorganisms (GCM) 10K type strain sequencing project: providing services to taxonomists for standard genome sequencing and annotation.</title>
        <authorList>
            <consortium name="The Broad Institute Genomics Platform"/>
            <consortium name="The Broad Institute Genome Sequencing Center for Infectious Disease"/>
            <person name="Wu L."/>
            <person name="Ma J."/>
        </authorList>
    </citation>
    <scope>NUCLEOTIDE SEQUENCE [LARGE SCALE GENOMIC DNA]</scope>
    <source>
        <strain evidence="1 2">PJ61</strain>
    </source>
</reference>
<name>A0ABD5SZP8_9EURY</name>